<accession>A0ABP8QJ87</accession>
<dbReference type="RefSeq" id="WP_208129869.1">
    <property type="nucleotide sequence ID" value="NZ_BAABGQ010000006.1"/>
</dbReference>
<dbReference type="Proteomes" id="UP001501243">
    <property type="component" value="Unassembled WGS sequence"/>
</dbReference>
<evidence type="ECO:0000313" key="2">
    <source>
        <dbReference type="Proteomes" id="UP001501243"/>
    </source>
</evidence>
<gene>
    <name evidence="1" type="ORF">GCM10023172_27490</name>
</gene>
<reference evidence="2" key="1">
    <citation type="journal article" date="2019" name="Int. J. Syst. Evol. Microbiol.">
        <title>The Global Catalogue of Microorganisms (GCM) 10K type strain sequencing project: providing services to taxonomists for standard genome sequencing and annotation.</title>
        <authorList>
            <consortium name="The Broad Institute Genomics Platform"/>
            <consortium name="The Broad Institute Genome Sequencing Center for Infectious Disease"/>
            <person name="Wu L."/>
            <person name="Ma J."/>
        </authorList>
    </citation>
    <scope>NUCLEOTIDE SEQUENCE [LARGE SCALE GENOMIC DNA]</scope>
    <source>
        <strain evidence="2">JCM 17841</strain>
    </source>
</reference>
<proteinExistence type="predicted"/>
<dbReference type="EMBL" id="BAABGQ010000006">
    <property type="protein sequence ID" value="GAA4503135.1"/>
    <property type="molecule type" value="Genomic_DNA"/>
</dbReference>
<protein>
    <recommendedName>
        <fullName evidence="3">Phage tail tape measure protein</fullName>
    </recommendedName>
</protein>
<evidence type="ECO:0008006" key="3">
    <source>
        <dbReference type="Google" id="ProtNLM"/>
    </source>
</evidence>
<evidence type="ECO:0000313" key="1">
    <source>
        <dbReference type="EMBL" id="GAA4503135.1"/>
    </source>
</evidence>
<name>A0ABP8QJ87_9BACT</name>
<organism evidence="1 2">
    <name type="scientific">Hymenobacter ginsengisoli</name>
    <dbReference type="NCBI Taxonomy" id="1051626"/>
    <lineage>
        <taxon>Bacteria</taxon>
        <taxon>Pseudomonadati</taxon>
        <taxon>Bacteroidota</taxon>
        <taxon>Cytophagia</taxon>
        <taxon>Cytophagales</taxon>
        <taxon>Hymenobacteraceae</taxon>
        <taxon>Hymenobacter</taxon>
    </lineage>
</organism>
<keyword evidence="2" id="KW-1185">Reference proteome</keyword>
<sequence length="559" mass="58962">MSALTIPVKFSLEDLVSPGLAKIIRQTQEITQKIERPHHLNVDTSAAKSGLQGIGKLLGGLGLAFGAFEAFNFLKESVSMFNSADQAGAQFDATLRSTGNAVGIARGELLKMSTDLMGKSLFDDDAITGAQSILLTFHNIKGAVYKEAVPAMLDMATKMHLSLDSAAQLVGKALDSPKEGLSALTRMGVRFSDSQQAMIAKFVKTGQAAKAQSLMLQELKVQFGGSAEAASKAGTGGWTVLYNRFNNVRESIGALLSQGADQGLPILNNLVTEGQKAVDWVSTHLEGIKAAFAPLQDAVQPLLDTFRKLWGEQYGNSEVGDILAQTFNRIGGVIRLVSPFIKTAATLLGAVWEQGQRVVNTLAKFWETTPKLQKFFSGLYEGALSAFKGIAEAVGKYLGGTATFIEGIFTGDLHKIGDGLKQTLGSLGDLQGVGMKAANSFVDGYKKGVGPTDDLLEIGLFGVESKGRGDAASKFMAGGKSASKALVPALTADASKGGVVGGSSGGAKVINITLRVDSPFRNTIINVNGVTEGAKEAADTFREWFMAELNDVNTMSSNF</sequence>
<comment type="caution">
    <text evidence="1">The sequence shown here is derived from an EMBL/GenBank/DDBJ whole genome shotgun (WGS) entry which is preliminary data.</text>
</comment>